<dbReference type="AlphaFoldDB" id="A0A7K1Y455"/>
<sequence>AYGREAVKYLPYSTSAGTGGSYRSDALAGTGGYTGSAQYGFYQVTGQSYASTATPYSQTVFEPSPLNRVT</sequence>
<evidence type="ECO:0000259" key="1">
    <source>
        <dbReference type="Pfam" id="PF20041"/>
    </source>
</evidence>
<protein>
    <recommendedName>
        <fullName evidence="1">DUF6443 domain-containing protein</fullName>
    </recommendedName>
</protein>
<feature type="domain" description="DUF6443" evidence="1">
    <location>
        <begin position="1"/>
        <end position="70"/>
    </location>
</feature>
<proteinExistence type="predicted"/>
<evidence type="ECO:0000313" key="3">
    <source>
        <dbReference type="Proteomes" id="UP000451233"/>
    </source>
</evidence>
<dbReference type="Pfam" id="PF20041">
    <property type="entry name" value="DUF6443"/>
    <property type="match status" value="1"/>
</dbReference>
<dbReference type="EMBL" id="WVHS01000025">
    <property type="protein sequence ID" value="MXV18022.1"/>
    <property type="molecule type" value="Genomic_DNA"/>
</dbReference>
<organism evidence="2 3">
    <name type="scientific">Hufsiella ginkgonis</name>
    <dbReference type="NCBI Taxonomy" id="2695274"/>
    <lineage>
        <taxon>Bacteria</taxon>
        <taxon>Pseudomonadati</taxon>
        <taxon>Bacteroidota</taxon>
        <taxon>Sphingobacteriia</taxon>
        <taxon>Sphingobacteriales</taxon>
        <taxon>Sphingobacteriaceae</taxon>
        <taxon>Hufsiella</taxon>
    </lineage>
</organism>
<evidence type="ECO:0000313" key="2">
    <source>
        <dbReference type="EMBL" id="MXV18022.1"/>
    </source>
</evidence>
<accession>A0A7K1Y455</accession>
<dbReference type="InterPro" id="IPR045619">
    <property type="entry name" value="DUF6443"/>
</dbReference>
<feature type="non-terminal residue" evidence="2">
    <location>
        <position position="70"/>
    </location>
</feature>
<gene>
    <name evidence="2" type="ORF">GS398_22210</name>
</gene>
<keyword evidence="3" id="KW-1185">Reference proteome</keyword>
<name>A0A7K1Y455_9SPHI</name>
<dbReference type="RefSeq" id="WP_160909030.1">
    <property type="nucleotide sequence ID" value="NZ_WVHS01000025.1"/>
</dbReference>
<reference evidence="2 3" key="1">
    <citation type="submission" date="2019-11" db="EMBL/GenBank/DDBJ databases">
        <title>Pedobacter sp. HMF7056 Genome sequencing and assembly.</title>
        <authorList>
            <person name="Kang H."/>
            <person name="Kim H."/>
            <person name="Joh K."/>
        </authorList>
    </citation>
    <scope>NUCLEOTIDE SEQUENCE [LARGE SCALE GENOMIC DNA]</scope>
    <source>
        <strain evidence="2 3">HMF7056</strain>
    </source>
</reference>
<feature type="non-terminal residue" evidence="2">
    <location>
        <position position="1"/>
    </location>
</feature>
<comment type="caution">
    <text evidence="2">The sequence shown here is derived from an EMBL/GenBank/DDBJ whole genome shotgun (WGS) entry which is preliminary data.</text>
</comment>
<dbReference type="Proteomes" id="UP000451233">
    <property type="component" value="Unassembled WGS sequence"/>
</dbReference>